<evidence type="ECO:0000256" key="1">
    <source>
        <dbReference type="ARBA" id="ARBA00007626"/>
    </source>
</evidence>
<keyword evidence="7" id="KW-1185">Reference proteome</keyword>
<feature type="region of interest" description="Disordered" evidence="4">
    <location>
        <begin position="40"/>
        <end position="65"/>
    </location>
</feature>
<feature type="domain" description="At1g68980-like TPR repeats" evidence="5">
    <location>
        <begin position="61"/>
        <end position="217"/>
    </location>
</feature>
<keyword evidence="2" id="KW-0677">Repeat</keyword>
<dbReference type="Gene3D" id="1.25.40.10">
    <property type="entry name" value="Tetratricopeptide repeat domain"/>
    <property type="match status" value="3"/>
</dbReference>
<dbReference type="NCBIfam" id="TIGR00756">
    <property type="entry name" value="PPR"/>
    <property type="match status" value="1"/>
</dbReference>
<feature type="compositionally biased region" description="Pro residues" evidence="4">
    <location>
        <begin position="45"/>
        <end position="59"/>
    </location>
</feature>
<evidence type="ECO:0000259" key="5">
    <source>
        <dbReference type="Pfam" id="PF25245"/>
    </source>
</evidence>
<dbReference type="InterPro" id="IPR057440">
    <property type="entry name" value="At1g68980-like_TPR"/>
</dbReference>
<dbReference type="PROSITE" id="PS51375">
    <property type="entry name" value="PPR"/>
    <property type="match status" value="4"/>
</dbReference>
<evidence type="ECO:0000313" key="7">
    <source>
        <dbReference type="Proteomes" id="UP000652761"/>
    </source>
</evidence>
<protein>
    <recommendedName>
        <fullName evidence="5">At1g68980-like TPR repeats domain-containing protein</fullName>
    </recommendedName>
</protein>
<evidence type="ECO:0000313" key="6">
    <source>
        <dbReference type="EMBL" id="MQM16783.1"/>
    </source>
</evidence>
<dbReference type="OrthoDB" id="651467at2759"/>
<sequence>MWRRPLFAFYRRTGRRFSSSSSAADVPVLYSFLQPTIFPLRRQPPSSPPPPPPASPPPRGKTLGTADQAALESHLQASLHSHNTDEAWRSFKALACATRPPAGRLSNALIAHLASLRDLHNLKRAFAAAVFLLEKSPGSLDAETLGALFRAMDAADAAAPAFSLVRAMLKNRFFAPFDEWGSILIRLAGGSGSFDKFVCIFEENCRIALEERIDSMKPDLGACNAVLEGCCRELGSVVDAEKVLEIMSALGVPQDARSFGSLAYLYASKGFQSRITELEKLMSGLGILDKNILYGNLVGGYVKSCNFESIQSVILRALGEEQEGSDECGSVFGEEIYNDVAKCFVDNGKIKELAGLVIESQKLESTQASIGVDNTVGYRIMNACLNLGMLDKAHSILDEMNTRGAPVGLGVYSSILKAYCKERRTAEAALLVTEISAAGLQLDGSSYDALIDASMSAQDFQSAFSLFRDMREARLPDLKASYLTIMTGLMENHRPELMAGFLDSVVDDPRVEVATHDWNSIIHAFCKAGRLEDAKRTYRRMTFLQFEPNEQTYLSLINGYVSAEKYFRVLILWTEVRRKGIKLDHALVDAFLYALVKGGFFDAAMQVVEKAQELKIFVDKWRHKQAFMETHKKLKVAKLRRRRNFRKMEALLAFKNWAGLNG</sequence>
<evidence type="ECO:0000256" key="3">
    <source>
        <dbReference type="PROSITE-ProRule" id="PRU00708"/>
    </source>
</evidence>
<dbReference type="Pfam" id="PF01535">
    <property type="entry name" value="PPR"/>
    <property type="match status" value="1"/>
</dbReference>
<dbReference type="AlphaFoldDB" id="A0A843XBV5"/>
<dbReference type="EMBL" id="NMUH01007168">
    <property type="protein sequence ID" value="MQM16783.1"/>
    <property type="molecule type" value="Genomic_DNA"/>
</dbReference>
<dbReference type="Proteomes" id="UP000652761">
    <property type="component" value="Unassembled WGS sequence"/>
</dbReference>
<gene>
    <name evidence="6" type="ORF">Taro_049743</name>
</gene>
<name>A0A843XBV5_COLES</name>
<organism evidence="6 7">
    <name type="scientific">Colocasia esculenta</name>
    <name type="common">Wild taro</name>
    <name type="synonym">Arum esculentum</name>
    <dbReference type="NCBI Taxonomy" id="4460"/>
    <lineage>
        <taxon>Eukaryota</taxon>
        <taxon>Viridiplantae</taxon>
        <taxon>Streptophyta</taxon>
        <taxon>Embryophyta</taxon>
        <taxon>Tracheophyta</taxon>
        <taxon>Spermatophyta</taxon>
        <taxon>Magnoliopsida</taxon>
        <taxon>Liliopsida</taxon>
        <taxon>Araceae</taxon>
        <taxon>Aroideae</taxon>
        <taxon>Colocasieae</taxon>
        <taxon>Colocasia</taxon>
    </lineage>
</organism>
<dbReference type="PANTHER" id="PTHR46598">
    <property type="entry name" value="BNAC05G43320D PROTEIN"/>
    <property type="match status" value="1"/>
</dbReference>
<proteinExistence type="inferred from homology"/>
<comment type="similarity">
    <text evidence="1">Belongs to the PPR family. P subfamily.</text>
</comment>
<dbReference type="PANTHER" id="PTHR46598:SF2">
    <property type="entry name" value="OS01G0788900 PROTEIN"/>
    <property type="match status" value="1"/>
</dbReference>
<feature type="repeat" description="PPR" evidence="3">
    <location>
        <begin position="443"/>
        <end position="477"/>
    </location>
</feature>
<feature type="repeat" description="PPR" evidence="3">
    <location>
        <begin position="514"/>
        <end position="548"/>
    </location>
</feature>
<dbReference type="InterPro" id="IPR002885">
    <property type="entry name" value="PPR_rpt"/>
</dbReference>
<accession>A0A843XBV5</accession>
<dbReference type="Pfam" id="PF13041">
    <property type="entry name" value="PPR_2"/>
    <property type="match status" value="1"/>
</dbReference>
<reference evidence="6" key="1">
    <citation type="submission" date="2017-07" db="EMBL/GenBank/DDBJ databases">
        <title>Taro Niue Genome Assembly and Annotation.</title>
        <authorList>
            <person name="Atibalentja N."/>
            <person name="Keating K."/>
            <person name="Fields C.J."/>
        </authorList>
    </citation>
    <scope>NUCLEOTIDE SEQUENCE</scope>
    <source>
        <strain evidence="6">Niue_2</strain>
        <tissue evidence="6">Leaf</tissue>
    </source>
</reference>
<dbReference type="Pfam" id="PF13812">
    <property type="entry name" value="PPR_3"/>
    <property type="match status" value="1"/>
</dbReference>
<comment type="caution">
    <text evidence="6">The sequence shown here is derived from an EMBL/GenBank/DDBJ whole genome shotgun (WGS) entry which is preliminary data.</text>
</comment>
<dbReference type="InterPro" id="IPR011990">
    <property type="entry name" value="TPR-like_helical_dom_sf"/>
</dbReference>
<evidence type="ECO:0000256" key="4">
    <source>
        <dbReference type="SAM" id="MobiDB-lite"/>
    </source>
</evidence>
<feature type="repeat" description="PPR" evidence="3">
    <location>
        <begin position="219"/>
        <end position="254"/>
    </location>
</feature>
<feature type="repeat" description="PPR" evidence="3">
    <location>
        <begin position="549"/>
        <end position="583"/>
    </location>
</feature>
<dbReference type="Pfam" id="PF25245">
    <property type="entry name" value="TPR_At1g68980"/>
    <property type="match status" value="1"/>
</dbReference>
<evidence type="ECO:0000256" key="2">
    <source>
        <dbReference type="ARBA" id="ARBA00022737"/>
    </source>
</evidence>